<dbReference type="EMBL" id="BDME01000002">
    <property type="protein sequence ID" value="GAX88057.1"/>
    <property type="molecule type" value="Genomic_DNA"/>
</dbReference>
<proteinExistence type="predicted"/>
<sequence>MKKIFYLFTFIISLVLVNGCLNSDISTVKNGYLNDFKTISVGEAFDKYKYFTDVKWDSFETDNGTKIVEVKGYLNEDANKTKISNKPYLLTQFKINKADNTFEISYMGITIKDKNNKEKDISFNSKLMDFTLYDIYNNKNFLIDSGWKMIFYLTAALQ</sequence>
<protein>
    <submittedName>
        <fullName evidence="1">Uncharacterized protein</fullName>
    </submittedName>
</protein>
<accession>A0A292YDQ8</accession>
<gene>
    <name evidence="1" type="ORF">LNAT_P1355</name>
</gene>
<keyword evidence="2" id="KW-1185">Reference proteome</keyword>
<evidence type="ECO:0000313" key="2">
    <source>
        <dbReference type="Proteomes" id="UP000217944"/>
    </source>
</evidence>
<evidence type="ECO:0000313" key="1">
    <source>
        <dbReference type="EMBL" id="GAX88057.1"/>
    </source>
</evidence>
<comment type="caution">
    <text evidence="1">The sequence shown here is derived from an EMBL/GenBank/DDBJ whole genome shotgun (WGS) entry which is preliminary data.</text>
</comment>
<dbReference type="AlphaFoldDB" id="A0A292YDQ8"/>
<name>A0A292YDQ8_9BACT</name>
<dbReference type="OrthoDB" id="5397374at2"/>
<dbReference type="Proteomes" id="UP000217944">
    <property type="component" value="Unassembled WGS sequence"/>
</dbReference>
<organism evidence="1 2">
    <name type="scientific">Lebetimonas natsushimae</name>
    <dbReference type="NCBI Taxonomy" id="1936991"/>
    <lineage>
        <taxon>Bacteria</taxon>
        <taxon>Pseudomonadati</taxon>
        <taxon>Campylobacterota</taxon>
        <taxon>Epsilonproteobacteria</taxon>
        <taxon>Nautiliales</taxon>
        <taxon>Nautiliaceae</taxon>
        <taxon>Lebetimonas</taxon>
    </lineage>
</organism>
<reference evidence="1 2" key="1">
    <citation type="journal article" date="2017" name="Syst. Appl. Microbiol.">
        <title>Lebetimonas natsushimae sp. nov., a novel strictly anaerobic, moderately thermophilic chemoautotroph isolated from a deep-sea hydrothermal vent polychaete nest in the Mid-Okinawa Trough.</title>
        <authorList>
            <person name="Nagata R."/>
            <person name="Takaki Y."/>
            <person name="Tame A."/>
            <person name="Nunoura T."/>
            <person name="Muto H."/>
            <person name="Mino S."/>
            <person name="Sawayama S."/>
            <person name="Takai K."/>
            <person name="Nakagawa S."/>
        </authorList>
    </citation>
    <scope>NUCLEOTIDE SEQUENCE [LARGE SCALE GENOMIC DNA]</scope>
    <source>
        <strain evidence="1 2">HS1857</strain>
    </source>
</reference>
<dbReference type="RefSeq" id="WP_096259729.1">
    <property type="nucleotide sequence ID" value="NZ_BDME01000002.1"/>
</dbReference>